<dbReference type="Proteomes" id="UP000759537">
    <property type="component" value="Unassembled WGS sequence"/>
</dbReference>
<dbReference type="OrthoDB" id="5985073at2759"/>
<evidence type="ECO:0000256" key="1">
    <source>
        <dbReference type="ARBA" id="ARBA00022669"/>
    </source>
</evidence>
<dbReference type="AlphaFoldDB" id="A0A9P5N3X5"/>
<comment type="caution">
    <text evidence="5">The sequence shown here is derived from an EMBL/GenBank/DDBJ whole genome shotgun (WGS) entry which is preliminary data.</text>
</comment>
<dbReference type="InterPro" id="IPR036779">
    <property type="entry name" value="LysM_dom_sf"/>
</dbReference>
<evidence type="ECO:0000313" key="5">
    <source>
        <dbReference type="EMBL" id="KAF8485750.1"/>
    </source>
</evidence>
<sequence length="160" mass="16633">MLLSSIVALIFSSAVVSVSAQSCMRTYTVESGDVCDGISAAQNVSTYQLAVLNPSINAGCTNLMPGQVLCLGTPGDDCNTTYVVEPNDTCDEVAAAHKIDPSLLYHNNPQLDAKCDNMYIGEVLCVAPTGVAPPLPTGSLPATTIPTTALPAKTDIPWCN</sequence>
<feature type="domain" description="LysM" evidence="4">
    <location>
        <begin position="80"/>
        <end position="126"/>
    </location>
</feature>
<accession>A0A9P5N3X5</accession>
<protein>
    <recommendedName>
        <fullName evidence="4">LysM domain-containing protein</fullName>
    </recommendedName>
</protein>
<keyword evidence="6" id="KW-1185">Reference proteome</keyword>
<dbReference type="SMART" id="SM00257">
    <property type="entry name" value="LysM"/>
    <property type="match status" value="2"/>
</dbReference>
<organism evidence="5 6">
    <name type="scientific">Russula ochroleuca</name>
    <dbReference type="NCBI Taxonomy" id="152965"/>
    <lineage>
        <taxon>Eukaryota</taxon>
        <taxon>Fungi</taxon>
        <taxon>Dikarya</taxon>
        <taxon>Basidiomycota</taxon>
        <taxon>Agaricomycotina</taxon>
        <taxon>Agaricomycetes</taxon>
        <taxon>Russulales</taxon>
        <taxon>Russulaceae</taxon>
        <taxon>Russula</taxon>
    </lineage>
</organism>
<evidence type="ECO:0000259" key="4">
    <source>
        <dbReference type="PROSITE" id="PS51782"/>
    </source>
</evidence>
<keyword evidence="2" id="KW-0843">Virulence</keyword>
<gene>
    <name evidence="5" type="ORF">DFH94DRAFT_707748</name>
</gene>
<dbReference type="Gene3D" id="3.10.350.10">
    <property type="entry name" value="LysM domain"/>
    <property type="match status" value="2"/>
</dbReference>
<dbReference type="InterPro" id="IPR052210">
    <property type="entry name" value="LysM1-like"/>
</dbReference>
<feature type="signal peptide" evidence="3">
    <location>
        <begin position="1"/>
        <end position="20"/>
    </location>
</feature>
<evidence type="ECO:0000256" key="3">
    <source>
        <dbReference type="SAM" id="SignalP"/>
    </source>
</evidence>
<keyword evidence="3" id="KW-0732">Signal</keyword>
<reference evidence="5" key="1">
    <citation type="submission" date="2019-10" db="EMBL/GenBank/DDBJ databases">
        <authorList>
            <consortium name="DOE Joint Genome Institute"/>
            <person name="Kuo A."/>
            <person name="Miyauchi S."/>
            <person name="Kiss E."/>
            <person name="Drula E."/>
            <person name="Kohler A."/>
            <person name="Sanchez-Garcia M."/>
            <person name="Andreopoulos B."/>
            <person name="Barry K.W."/>
            <person name="Bonito G."/>
            <person name="Buee M."/>
            <person name="Carver A."/>
            <person name="Chen C."/>
            <person name="Cichocki N."/>
            <person name="Clum A."/>
            <person name="Culley D."/>
            <person name="Crous P.W."/>
            <person name="Fauchery L."/>
            <person name="Girlanda M."/>
            <person name="Hayes R."/>
            <person name="Keri Z."/>
            <person name="LaButti K."/>
            <person name="Lipzen A."/>
            <person name="Lombard V."/>
            <person name="Magnuson J."/>
            <person name="Maillard F."/>
            <person name="Morin E."/>
            <person name="Murat C."/>
            <person name="Nolan M."/>
            <person name="Ohm R."/>
            <person name="Pangilinan J."/>
            <person name="Pereira M."/>
            <person name="Perotto S."/>
            <person name="Peter M."/>
            <person name="Riley R."/>
            <person name="Sitrit Y."/>
            <person name="Stielow B."/>
            <person name="Szollosi G."/>
            <person name="Zifcakova L."/>
            <person name="Stursova M."/>
            <person name="Spatafora J.W."/>
            <person name="Tedersoo L."/>
            <person name="Vaario L.-M."/>
            <person name="Yamada A."/>
            <person name="Yan M."/>
            <person name="Wang P."/>
            <person name="Xu J."/>
            <person name="Bruns T."/>
            <person name="Baldrian P."/>
            <person name="Vilgalys R."/>
            <person name="Henrissat B."/>
            <person name="Grigoriev I.V."/>
            <person name="Hibbett D."/>
            <person name="Nagy L.G."/>
            <person name="Martin F.M."/>
        </authorList>
    </citation>
    <scope>NUCLEOTIDE SEQUENCE</scope>
    <source>
        <strain evidence="5">Prilba</strain>
    </source>
</reference>
<dbReference type="InterPro" id="IPR018392">
    <property type="entry name" value="LysM"/>
</dbReference>
<dbReference type="EMBL" id="WHVB01000002">
    <property type="protein sequence ID" value="KAF8485750.1"/>
    <property type="molecule type" value="Genomic_DNA"/>
</dbReference>
<evidence type="ECO:0000313" key="6">
    <source>
        <dbReference type="Proteomes" id="UP000759537"/>
    </source>
</evidence>
<dbReference type="GO" id="GO:0008061">
    <property type="term" value="F:chitin binding"/>
    <property type="evidence" value="ECO:0007669"/>
    <property type="project" value="UniProtKB-KW"/>
</dbReference>
<dbReference type="CDD" id="cd00118">
    <property type="entry name" value="LysM"/>
    <property type="match status" value="2"/>
</dbReference>
<evidence type="ECO:0000256" key="2">
    <source>
        <dbReference type="ARBA" id="ARBA00023026"/>
    </source>
</evidence>
<dbReference type="PANTHER" id="PTHR34997:SF1">
    <property type="entry name" value="PEPTIDOGLYCAN-BINDING LYSIN DOMAIN"/>
    <property type="match status" value="1"/>
</dbReference>
<dbReference type="SUPFAM" id="SSF54106">
    <property type="entry name" value="LysM domain"/>
    <property type="match status" value="2"/>
</dbReference>
<feature type="chain" id="PRO_5040447703" description="LysM domain-containing protein" evidence="3">
    <location>
        <begin position="21"/>
        <end position="160"/>
    </location>
</feature>
<name>A0A9P5N3X5_9AGAM</name>
<dbReference type="Pfam" id="PF01476">
    <property type="entry name" value="LysM"/>
    <property type="match status" value="2"/>
</dbReference>
<dbReference type="PROSITE" id="PS51782">
    <property type="entry name" value="LYSM"/>
    <property type="match status" value="2"/>
</dbReference>
<dbReference type="PANTHER" id="PTHR34997">
    <property type="entry name" value="AM15"/>
    <property type="match status" value="1"/>
</dbReference>
<proteinExistence type="predicted"/>
<feature type="domain" description="LysM" evidence="4">
    <location>
        <begin position="25"/>
        <end position="71"/>
    </location>
</feature>
<keyword evidence="1" id="KW-0147">Chitin-binding</keyword>
<reference evidence="5" key="2">
    <citation type="journal article" date="2020" name="Nat. Commun.">
        <title>Large-scale genome sequencing of mycorrhizal fungi provides insights into the early evolution of symbiotic traits.</title>
        <authorList>
            <person name="Miyauchi S."/>
            <person name="Kiss E."/>
            <person name="Kuo A."/>
            <person name="Drula E."/>
            <person name="Kohler A."/>
            <person name="Sanchez-Garcia M."/>
            <person name="Morin E."/>
            <person name="Andreopoulos B."/>
            <person name="Barry K.W."/>
            <person name="Bonito G."/>
            <person name="Buee M."/>
            <person name="Carver A."/>
            <person name="Chen C."/>
            <person name="Cichocki N."/>
            <person name="Clum A."/>
            <person name="Culley D."/>
            <person name="Crous P.W."/>
            <person name="Fauchery L."/>
            <person name="Girlanda M."/>
            <person name="Hayes R.D."/>
            <person name="Keri Z."/>
            <person name="LaButti K."/>
            <person name="Lipzen A."/>
            <person name="Lombard V."/>
            <person name="Magnuson J."/>
            <person name="Maillard F."/>
            <person name="Murat C."/>
            <person name="Nolan M."/>
            <person name="Ohm R.A."/>
            <person name="Pangilinan J."/>
            <person name="Pereira M.F."/>
            <person name="Perotto S."/>
            <person name="Peter M."/>
            <person name="Pfister S."/>
            <person name="Riley R."/>
            <person name="Sitrit Y."/>
            <person name="Stielow J.B."/>
            <person name="Szollosi G."/>
            <person name="Zifcakova L."/>
            <person name="Stursova M."/>
            <person name="Spatafora J.W."/>
            <person name="Tedersoo L."/>
            <person name="Vaario L.M."/>
            <person name="Yamada A."/>
            <person name="Yan M."/>
            <person name="Wang P."/>
            <person name="Xu J."/>
            <person name="Bruns T."/>
            <person name="Baldrian P."/>
            <person name="Vilgalys R."/>
            <person name="Dunand C."/>
            <person name="Henrissat B."/>
            <person name="Grigoriev I.V."/>
            <person name="Hibbett D."/>
            <person name="Nagy L.G."/>
            <person name="Martin F.M."/>
        </authorList>
    </citation>
    <scope>NUCLEOTIDE SEQUENCE</scope>
    <source>
        <strain evidence="5">Prilba</strain>
    </source>
</reference>